<accession>A0A1C7PC47</accession>
<organism evidence="2 3">
    <name type="scientific">Akkermansia glycaniphila</name>
    <dbReference type="NCBI Taxonomy" id="1679444"/>
    <lineage>
        <taxon>Bacteria</taxon>
        <taxon>Pseudomonadati</taxon>
        <taxon>Verrucomicrobiota</taxon>
        <taxon>Verrucomicrobiia</taxon>
        <taxon>Verrucomicrobiales</taxon>
        <taxon>Akkermansiaceae</taxon>
        <taxon>Akkermansia</taxon>
    </lineage>
</organism>
<feature type="region of interest" description="Disordered" evidence="1">
    <location>
        <begin position="63"/>
        <end position="82"/>
    </location>
</feature>
<reference evidence="3" key="1">
    <citation type="submission" date="2016-09" db="EMBL/GenBank/DDBJ databases">
        <authorList>
            <person name="Koehorst J."/>
        </authorList>
    </citation>
    <scope>NUCLEOTIDE SEQUENCE [LARGE SCALE GENOMIC DNA]</scope>
</reference>
<evidence type="ECO:0008006" key="4">
    <source>
        <dbReference type="Google" id="ProtNLM"/>
    </source>
</evidence>
<gene>
    <name evidence="2" type="ORF">PYTT_1252</name>
</gene>
<dbReference type="Proteomes" id="UP000176204">
    <property type="component" value="Chromosome I"/>
</dbReference>
<evidence type="ECO:0000313" key="2">
    <source>
        <dbReference type="EMBL" id="SEH85778.1"/>
    </source>
</evidence>
<name>A0A1C7PC47_9BACT</name>
<evidence type="ECO:0000313" key="3">
    <source>
        <dbReference type="Proteomes" id="UP000176204"/>
    </source>
</evidence>
<dbReference type="RefSeq" id="WP_067775606.1">
    <property type="nucleotide sequence ID" value="NZ_JACVVN010000013.1"/>
</dbReference>
<dbReference type="AlphaFoldDB" id="A0A1C7PC47"/>
<protein>
    <recommendedName>
        <fullName evidence="4">Ribbon-helix-helix protein copg</fullName>
    </recommendedName>
</protein>
<keyword evidence="3" id="KW-1185">Reference proteome</keyword>
<dbReference type="KEGG" id="agl:PYTT_1252"/>
<dbReference type="EMBL" id="LT629973">
    <property type="protein sequence ID" value="SEH85778.1"/>
    <property type="molecule type" value="Genomic_DNA"/>
</dbReference>
<proteinExistence type="predicted"/>
<sequence>MKMKLIAFRCPEELQLRMDEYCKKYALDRTAVLRIALRLFIDKLDEQKGNIMPEYAIPAETESFLAAEPDDTERQNGRNKGK</sequence>
<evidence type="ECO:0000256" key="1">
    <source>
        <dbReference type="SAM" id="MobiDB-lite"/>
    </source>
</evidence>